<evidence type="ECO:0000256" key="3">
    <source>
        <dbReference type="ARBA" id="ARBA00022692"/>
    </source>
</evidence>
<dbReference type="PANTHER" id="PTHR11073">
    <property type="entry name" value="CALRETICULIN AND CALNEXIN"/>
    <property type="match status" value="1"/>
</dbReference>
<dbReference type="GO" id="GO:0006457">
    <property type="term" value="P:protein folding"/>
    <property type="evidence" value="ECO:0007669"/>
    <property type="project" value="InterPro"/>
</dbReference>
<accession>A0A7R8ZPI8</accession>
<dbReference type="FunFam" id="2.60.120.200:FF:000011">
    <property type="entry name" value="Probable calnexin"/>
    <property type="match status" value="1"/>
</dbReference>
<dbReference type="SUPFAM" id="SSF63887">
    <property type="entry name" value="P-domain of calnexin/calreticulin"/>
    <property type="match status" value="1"/>
</dbReference>
<evidence type="ECO:0000256" key="9">
    <source>
        <dbReference type="PIRSR" id="PIRSR601580-3"/>
    </source>
</evidence>
<dbReference type="GO" id="GO:0051082">
    <property type="term" value="F:unfolded protein binding"/>
    <property type="evidence" value="ECO:0007669"/>
    <property type="project" value="InterPro"/>
</dbReference>
<dbReference type="FunFam" id="2.10.250.10:FF:000001">
    <property type="entry name" value="Calnexin homolog"/>
    <property type="match status" value="1"/>
</dbReference>
<evidence type="ECO:0000256" key="7">
    <source>
        <dbReference type="ARBA" id="ARBA00023186"/>
    </source>
</evidence>
<evidence type="ECO:0000256" key="1">
    <source>
        <dbReference type="ARBA" id="ARBA00004115"/>
    </source>
</evidence>
<dbReference type="SUPFAM" id="SSF49899">
    <property type="entry name" value="Concanavalin A-like lectins/glucanases"/>
    <property type="match status" value="1"/>
</dbReference>
<dbReference type="PRINTS" id="PR00626">
    <property type="entry name" value="CALRETICULIN"/>
</dbReference>
<evidence type="ECO:0000256" key="6">
    <source>
        <dbReference type="ARBA" id="ARBA00023136"/>
    </source>
</evidence>
<feature type="chain" id="PRO_5040558296" evidence="10">
    <location>
        <begin position="34"/>
        <end position="594"/>
    </location>
</feature>
<gene>
    <name evidence="12" type="ORF">CTOB1V02_LOCUS7234</name>
</gene>
<keyword evidence="5 10" id="KW-1133">Transmembrane helix</keyword>
<feature type="transmembrane region" description="Helical" evidence="10">
    <location>
        <begin position="483"/>
        <end position="503"/>
    </location>
</feature>
<sequence length="594" mass="66899">MPGSSTMKRVLRLTSLTLVCLWLSIFPGHPSSGEETEEAEKKVLYATPKVPVDRDPFVFLAESFDDPIKFKNQWIKSKAMKEGMEEALAQYKGEWGLEALLKDALVGDKGMVLKTKVAHSAISTMLKKPFVFKREAGKKDLPLVVQYEVGYQDGIECGGAYIKLLSDELGKVNLSDLTNKTPYTIMFGPDKCGNDYKLHFIIRYRNPKTGDFEEKHANKPAAKLEAYFNDKQPHLYTLVLRPDGKFTVSVDGEVVSSGNLLEDFTPPFNPPKEIDDPNDSKPEDWDERETIPDPEAKKPDDWDEDAPRFIKDENAVMPDGWMEDEEEMIPDPEATKPDDWDEELDGDWEPPLVNNPKCDTAPGCGKWDPPTMDNPDYKGKWYPPQIKNPAYKGVWAPRKIPNPDSYEDLKPFENLAPIVAAGFEIWSMNDNIYFDNLVVTQLESVAQDWARDSFHLRKSVRAEVNGEDGVVGRFMAYSQKNPWIWAVVVLVVGVPVVVLFTWLCSGSSEKKEVGEAKKTDQVTPDDEVTEEGSTVATQQSDLEVEEEEEEEEKEDDAASKEEGDQEEEEEEEGGKEGSAGGDVPAARKRRARKE</sequence>
<keyword evidence="3 10" id="KW-0812">Transmembrane</keyword>
<keyword evidence="10" id="KW-0732">Signal</keyword>
<evidence type="ECO:0000256" key="5">
    <source>
        <dbReference type="ARBA" id="ARBA00022989"/>
    </source>
</evidence>
<dbReference type="GO" id="GO:0005509">
    <property type="term" value="F:calcium ion binding"/>
    <property type="evidence" value="ECO:0007669"/>
    <property type="project" value="InterPro"/>
</dbReference>
<protein>
    <submittedName>
        <fullName evidence="12">Uncharacterized protein</fullName>
    </submittedName>
</protein>
<dbReference type="PANTHER" id="PTHR11073:SF1">
    <property type="entry name" value="CALNEXIN 14D-RELATED"/>
    <property type="match status" value="1"/>
</dbReference>
<dbReference type="AlphaFoldDB" id="A0A7R8ZPI8"/>
<feature type="region of interest" description="Disordered" evidence="11">
    <location>
        <begin position="511"/>
        <end position="594"/>
    </location>
</feature>
<dbReference type="Gene3D" id="2.60.120.200">
    <property type="match status" value="1"/>
</dbReference>
<keyword evidence="9" id="KW-1015">Disulfide bond</keyword>
<evidence type="ECO:0000256" key="10">
    <source>
        <dbReference type="RuleBase" id="RU362126"/>
    </source>
</evidence>
<keyword evidence="6 10" id="KW-0472">Membrane</keyword>
<evidence type="ECO:0000256" key="8">
    <source>
        <dbReference type="ARBA" id="ARBA00053392"/>
    </source>
</evidence>
<organism evidence="12">
    <name type="scientific">Cyprideis torosa</name>
    <dbReference type="NCBI Taxonomy" id="163714"/>
    <lineage>
        <taxon>Eukaryota</taxon>
        <taxon>Metazoa</taxon>
        <taxon>Ecdysozoa</taxon>
        <taxon>Arthropoda</taxon>
        <taxon>Crustacea</taxon>
        <taxon>Oligostraca</taxon>
        <taxon>Ostracoda</taxon>
        <taxon>Podocopa</taxon>
        <taxon>Podocopida</taxon>
        <taxon>Cytherocopina</taxon>
        <taxon>Cytheroidea</taxon>
        <taxon>Cytherideidae</taxon>
        <taxon>Cyprideis</taxon>
    </lineage>
</organism>
<reference evidence="12" key="1">
    <citation type="submission" date="2020-11" db="EMBL/GenBank/DDBJ databases">
        <authorList>
            <person name="Tran Van P."/>
        </authorList>
    </citation>
    <scope>NUCLEOTIDE SEQUENCE</scope>
</reference>
<feature type="signal peptide" evidence="10">
    <location>
        <begin position="1"/>
        <end position="33"/>
    </location>
</feature>
<name>A0A7R8ZPI8_9CRUS</name>
<keyword evidence="4 10" id="KW-0256">Endoplasmic reticulum</keyword>
<dbReference type="Gene3D" id="2.10.250.10">
    <property type="entry name" value="Calreticulin/calnexin, P domain"/>
    <property type="match status" value="1"/>
</dbReference>
<dbReference type="InterPro" id="IPR018124">
    <property type="entry name" value="Calret/calnex_CS"/>
</dbReference>
<dbReference type="GO" id="GO:0036503">
    <property type="term" value="P:ERAD pathway"/>
    <property type="evidence" value="ECO:0007669"/>
    <property type="project" value="TreeGrafter"/>
</dbReference>
<feature type="compositionally biased region" description="Polar residues" evidence="11">
    <location>
        <begin position="531"/>
        <end position="541"/>
    </location>
</feature>
<comment type="subcellular location">
    <subcellularLocation>
        <location evidence="1">Endoplasmic reticulum membrane</location>
        <topology evidence="1">Single-pass type I membrane protein</topology>
    </subcellularLocation>
</comment>
<proteinExistence type="inferred from homology"/>
<dbReference type="InterPro" id="IPR001580">
    <property type="entry name" value="Calret/calnex"/>
</dbReference>
<dbReference type="PROSITE" id="PS00805">
    <property type="entry name" value="CALRETICULIN_REPEAT"/>
    <property type="match status" value="1"/>
</dbReference>
<feature type="region of interest" description="Disordered" evidence="11">
    <location>
        <begin position="258"/>
        <end position="307"/>
    </location>
</feature>
<evidence type="ECO:0000313" key="12">
    <source>
        <dbReference type="EMBL" id="CAD7229362.1"/>
    </source>
</evidence>
<feature type="compositionally biased region" description="Basic and acidic residues" evidence="11">
    <location>
        <begin position="511"/>
        <end position="520"/>
    </location>
</feature>
<feature type="compositionally biased region" description="Basic and acidic residues" evidence="11">
    <location>
        <begin position="272"/>
        <end position="307"/>
    </location>
</feature>
<evidence type="ECO:0000256" key="4">
    <source>
        <dbReference type="ARBA" id="ARBA00022824"/>
    </source>
</evidence>
<dbReference type="OrthoDB" id="1938156at2759"/>
<dbReference type="PROSITE" id="PS00804">
    <property type="entry name" value="CALRETICULIN_2"/>
    <property type="match status" value="1"/>
</dbReference>
<comment type="similarity">
    <text evidence="2 10">Belongs to the calreticulin family.</text>
</comment>
<feature type="compositionally biased region" description="Acidic residues" evidence="11">
    <location>
        <begin position="563"/>
        <end position="573"/>
    </location>
</feature>
<dbReference type="EMBL" id="OB662026">
    <property type="protein sequence ID" value="CAD7229362.1"/>
    <property type="molecule type" value="Genomic_DNA"/>
</dbReference>
<dbReference type="InterPro" id="IPR013320">
    <property type="entry name" value="ConA-like_dom_sf"/>
</dbReference>
<evidence type="ECO:0000256" key="2">
    <source>
        <dbReference type="ARBA" id="ARBA00010983"/>
    </source>
</evidence>
<feature type="disulfide bond" evidence="9">
    <location>
        <begin position="157"/>
        <end position="192"/>
    </location>
</feature>
<comment type="function">
    <text evidence="8">Calcium-binding protein that interacts with newly synthesized monoglucosylated glycoproteins in the endoplasmic reticulum. It may act in assisting protein assembly and/or in the retention within the ER of unassembled protein subunits. It seems to play a major role in the quality control apparatus of the ER by the retention of incorrectly folded proteins. Required for embryogenesis and larval development under heat and ER stress conditions. May be important for germ cell development. Involved in neuronal necrotic cell death.</text>
</comment>
<feature type="compositionally biased region" description="Acidic residues" evidence="11">
    <location>
        <begin position="542"/>
        <end position="555"/>
    </location>
</feature>
<keyword evidence="7 10" id="KW-0143">Chaperone</keyword>
<dbReference type="Pfam" id="PF00262">
    <property type="entry name" value="Calreticulin"/>
    <property type="match status" value="1"/>
</dbReference>
<dbReference type="InterPro" id="IPR009033">
    <property type="entry name" value="Calreticulin/calnexin_P_dom_sf"/>
</dbReference>
<dbReference type="GO" id="GO:0005789">
    <property type="term" value="C:endoplasmic reticulum membrane"/>
    <property type="evidence" value="ECO:0007669"/>
    <property type="project" value="UniProtKB-SubCell"/>
</dbReference>
<evidence type="ECO:0000256" key="11">
    <source>
        <dbReference type="SAM" id="MobiDB-lite"/>
    </source>
</evidence>